<dbReference type="NCBIfam" id="NF011442">
    <property type="entry name" value="PRK14869.1-4"/>
    <property type="match status" value="1"/>
</dbReference>
<dbReference type="RefSeq" id="WP_074641156.1">
    <property type="nucleotide sequence ID" value="NZ_FOFU01000002.1"/>
</dbReference>
<dbReference type="InterPro" id="IPR004097">
    <property type="entry name" value="DHHA2"/>
</dbReference>
<dbReference type="SMART" id="SM00116">
    <property type="entry name" value="CBS"/>
    <property type="match status" value="2"/>
</dbReference>
<gene>
    <name evidence="11" type="ORF">SAMN04487977_102138</name>
</gene>
<dbReference type="Gene3D" id="3.40.1390.20">
    <property type="entry name" value="HprK N-terminal domain-like"/>
    <property type="match status" value="1"/>
</dbReference>
<dbReference type="OrthoDB" id="9766150at2"/>
<evidence type="ECO:0000256" key="4">
    <source>
        <dbReference type="ARBA" id="ARBA00022723"/>
    </source>
</evidence>
<dbReference type="InterPro" id="IPR046342">
    <property type="entry name" value="CBS_dom_sf"/>
</dbReference>
<comment type="catalytic activity">
    <reaction evidence="8">
        <text>diphosphate + H2O = 2 phosphate + H(+)</text>
        <dbReference type="Rhea" id="RHEA:24576"/>
        <dbReference type="ChEBI" id="CHEBI:15377"/>
        <dbReference type="ChEBI" id="CHEBI:15378"/>
        <dbReference type="ChEBI" id="CHEBI:33019"/>
        <dbReference type="ChEBI" id="CHEBI:43474"/>
        <dbReference type="EC" id="3.6.1.1"/>
    </reaction>
</comment>
<dbReference type="eggNOG" id="COG1227">
    <property type="taxonomic scope" value="Bacteria"/>
</dbReference>
<evidence type="ECO:0000313" key="12">
    <source>
        <dbReference type="Proteomes" id="UP000182360"/>
    </source>
</evidence>
<feature type="domain" description="CBS" evidence="10">
    <location>
        <begin position="74"/>
        <end position="131"/>
    </location>
</feature>
<dbReference type="CDD" id="cd02205">
    <property type="entry name" value="CBS_pair_SF"/>
    <property type="match status" value="1"/>
</dbReference>
<keyword evidence="6" id="KW-0464">Manganese</keyword>
<dbReference type="PANTHER" id="PTHR12112">
    <property type="entry name" value="BNIP - RELATED"/>
    <property type="match status" value="1"/>
</dbReference>
<dbReference type="Pfam" id="PF07085">
    <property type="entry name" value="DRTGG"/>
    <property type="match status" value="1"/>
</dbReference>
<keyword evidence="12" id="KW-1185">Reference proteome</keyword>
<evidence type="ECO:0000256" key="5">
    <source>
        <dbReference type="ARBA" id="ARBA00022801"/>
    </source>
</evidence>
<dbReference type="PANTHER" id="PTHR12112:SF22">
    <property type="entry name" value="MANGANESE-DEPENDENT INORGANIC PYROPHOSPHATASE-RELATED"/>
    <property type="match status" value="1"/>
</dbReference>
<dbReference type="Pfam" id="PF02833">
    <property type="entry name" value="DHHA2"/>
    <property type="match status" value="1"/>
</dbReference>
<name>A0A1H9CDE2_9SPIR</name>
<proteinExistence type="predicted"/>
<dbReference type="InterPro" id="IPR028979">
    <property type="entry name" value="Ser_kin/Pase_Hpr-like_N_sf"/>
</dbReference>
<evidence type="ECO:0000256" key="1">
    <source>
        <dbReference type="ARBA" id="ARBA00001936"/>
    </source>
</evidence>
<comment type="cofactor">
    <cofactor evidence="1">
        <name>Mn(2+)</name>
        <dbReference type="ChEBI" id="CHEBI:29035"/>
    </cofactor>
</comment>
<dbReference type="GO" id="GO:0005737">
    <property type="term" value="C:cytoplasm"/>
    <property type="evidence" value="ECO:0007669"/>
    <property type="project" value="InterPro"/>
</dbReference>
<dbReference type="SUPFAM" id="SSF75138">
    <property type="entry name" value="HprK N-terminal domain-like"/>
    <property type="match status" value="1"/>
</dbReference>
<organism evidence="11 12">
    <name type="scientific">Treponema bryantii</name>
    <dbReference type="NCBI Taxonomy" id="163"/>
    <lineage>
        <taxon>Bacteria</taxon>
        <taxon>Pseudomonadati</taxon>
        <taxon>Spirochaetota</taxon>
        <taxon>Spirochaetia</taxon>
        <taxon>Spirochaetales</taxon>
        <taxon>Treponemataceae</taxon>
        <taxon>Treponema</taxon>
    </lineage>
</organism>
<evidence type="ECO:0000256" key="3">
    <source>
        <dbReference type="ARBA" id="ARBA00012146"/>
    </source>
</evidence>
<dbReference type="EC" id="3.6.1.1" evidence="3"/>
<evidence type="ECO:0000256" key="7">
    <source>
        <dbReference type="ARBA" id="ARBA00032535"/>
    </source>
</evidence>
<dbReference type="GO" id="GO:0004427">
    <property type="term" value="F:inorganic diphosphate phosphatase activity"/>
    <property type="evidence" value="ECO:0007669"/>
    <property type="project" value="UniProtKB-EC"/>
</dbReference>
<evidence type="ECO:0000313" key="11">
    <source>
        <dbReference type="EMBL" id="SEP99206.1"/>
    </source>
</evidence>
<reference evidence="11 12" key="1">
    <citation type="submission" date="2016-10" db="EMBL/GenBank/DDBJ databases">
        <authorList>
            <person name="de Groot N.N."/>
        </authorList>
    </citation>
    <scope>NUCLEOTIDE SEQUENCE [LARGE SCALE GENOMIC DNA]</scope>
    <source>
        <strain evidence="11 12">B25</strain>
    </source>
</reference>
<feature type="domain" description="CBS" evidence="10">
    <location>
        <begin position="256"/>
        <end position="314"/>
    </location>
</feature>
<comment type="subunit">
    <text evidence="2">Homohexamer.</text>
</comment>
<dbReference type="STRING" id="163.SAMN04487775_106102"/>
<dbReference type="Proteomes" id="UP000182360">
    <property type="component" value="Unassembled WGS sequence"/>
</dbReference>
<evidence type="ECO:0000256" key="8">
    <source>
        <dbReference type="ARBA" id="ARBA00047820"/>
    </source>
</evidence>
<dbReference type="SUPFAM" id="SSF64182">
    <property type="entry name" value="DHH phosphoesterases"/>
    <property type="match status" value="1"/>
</dbReference>
<dbReference type="EMBL" id="FOFU01000002">
    <property type="protein sequence ID" value="SEP99206.1"/>
    <property type="molecule type" value="Genomic_DNA"/>
</dbReference>
<sequence>MDKTVYIIGHRNPDTDAVVSAVGYATLKNLLGYSEYKAARAGHLNPQTAYIFEKFGIQRPEYLPDLVPKVKYFMQDKVETVTADVSVWEAIARMEKTETRVLPVVDGEGRYQSLLHYSGFAKGVLTILNPEKKHRFSTSISLIQKTLNAQPIYISGDADKNFNASIHVGSSSTESFEKRLEAHASEDIVVISSDREDIQRICIEHKVKLLITTSNCVIDKKLRELAEANGVSVIVSPYSTSPTSMLIAYSMPVSAMGDKEIITVHANDTISKIKEILKNAHCKYLPVVDDENKVIGMISEHDLMKEPNVEVILVDHNEITQAVEGIEHYKIQEVIDHHRIGSIPTKNPITFINRPVGSTSTQIAGLYKEYRIPIPKDVASLLLCGILSDTLILQSATVTDTDRDMAEYLSSITDLDIKELGNEILMAGSKVGGRPAGEIIHQDMKEYSEGKLTYTASQIEVGNPQEILDRKAEFMEELAVERRANKGLFACLLVTDITKLSSVLLIDCDPKFVQFITFPKLDDGVYYLQDVVSRKKQLIPLITEQVLNYSA</sequence>
<accession>A0A1H9CDE2</accession>
<evidence type="ECO:0000256" key="9">
    <source>
        <dbReference type="PROSITE-ProRule" id="PRU00703"/>
    </source>
</evidence>
<evidence type="ECO:0000256" key="6">
    <source>
        <dbReference type="ARBA" id="ARBA00023211"/>
    </source>
</evidence>
<dbReference type="Pfam" id="PF00571">
    <property type="entry name" value="CBS"/>
    <property type="match status" value="2"/>
</dbReference>
<dbReference type="InterPro" id="IPR000644">
    <property type="entry name" value="CBS_dom"/>
</dbReference>
<dbReference type="NCBIfam" id="NF011443">
    <property type="entry name" value="PRK14869.1-5"/>
    <property type="match status" value="1"/>
</dbReference>
<keyword evidence="9" id="KW-0129">CBS domain</keyword>
<dbReference type="GO" id="GO:0046872">
    <property type="term" value="F:metal ion binding"/>
    <property type="evidence" value="ECO:0007669"/>
    <property type="project" value="UniProtKB-KW"/>
</dbReference>
<keyword evidence="4" id="KW-0479">Metal-binding</keyword>
<dbReference type="InterPro" id="IPR001667">
    <property type="entry name" value="DDH_dom"/>
</dbReference>
<dbReference type="Gene3D" id="3.10.310.20">
    <property type="entry name" value="DHHA2 domain"/>
    <property type="match status" value="1"/>
</dbReference>
<dbReference type="Pfam" id="PF01368">
    <property type="entry name" value="DHH"/>
    <property type="match status" value="1"/>
</dbReference>
<dbReference type="PROSITE" id="PS51371">
    <property type="entry name" value="CBS"/>
    <property type="match status" value="2"/>
</dbReference>
<dbReference type="Gene3D" id="3.90.1640.10">
    <property type="entry name" value="inorganic pyrophosphatase (n-terminal core)"/>
    <property type="match status" value="2"/>
</dbReference>
<evidence type="ECO:0000256" key="2">
    <source>
        <dbReference type="ARBA" id="ARBA00011643"/>
    </source>
</evidence>
<dbReference type="InterPro" id="IPR010766">
    <property type="entry name" value="DRTGG"/>
</dbReference>
<keyword evidence="5" id="KW-0378">Hydrolase</keyword>
<dbReference type="SMART" id="SM01131">
    <property type="entry name" value="DHHA2"/>
    <property type="match status" value="1"/>
</dbReference>
<protein>
    <recommendedName>
        <fullName evidence="3">inorganic diphosphatase</fullName>
        <ecNumber evidence="3">3.6.1.1</ecNumber>
    </recommendedName>
    <alternativeName>
        <fullName evidence="7">Pyrophosphate phospho-hydrolase</fullName>
    </alternativeName>
</protein>
<evidence type="ECO:0000259" key="10">
    <source>
        <dbReference type="PROSITE" id="PS51371"/>
    </source>
</evidence>
<dbReference type="AlphaFoldDB" id="A0A1H9CDE2"/>
<dbReference type="InterPro" id="IPR038763">
    <property type="entry name" value="DHH_sf"/>
</dbReference>
<dbReference type="InterPro" id="IPR038222">
    <property type="entry name" value="DHHA2_dom_sf"/>
</dbReference>
<dbReference type="SUPFAM" id="SSF54631">
    <property type="entry name" value="CBS-domain pair"/>
    <property type="match status" value="1"/>
</dbReference>